<dbReference type="RefSeq" id="WP_143088786.1">
    <property type="nucleotide sequence ID" value="NZ_FOVC01000002.1"/>
</dbReference>
<dbReference type="SUPFAM" id="SSF56801">
    <property type="entry name" value="Acetyl-CoA synthetase-like"/>
    <property type="match status" value="1"/>
</dbReference>
<dbReference type="Pfam" id="PF00501">
    <property type="entry name" value="AMP-binding"/>
    <property type="match status" value="1"/>
</dbReference>
<dbReference type="EMBL" id="FOVC01000002">
    <property type="protein sequence ID" value="SFN03424.1"/>
    <property type="molecule type" value="Genomic_DNA"/>
</dbReference>
<keyword evidence="7" id="KW-1185">Reference proteome</keyword>
<sequence>MQHHGLHVSSKKNKNEGDKTEPKNYSVFPLSSVQQAIWLDQQLNPELINHNIGSVATIEGEVDPVAMSQAFRTVVARHDVFHLRMDSHGKPLQYFSDSLLPALEFQDVSLNSNYNDLNLEKDIDDRFNRPFSLNDVLWRATLFKFSTKRFYLQFCCHHLVSDGMSLSLLNVEIADIYSKLIKGNKYLPEPALSYRDFITDDIAYRESERFFKDECFWLKRFETLPPPFFYPLKNKALNSAPSLRPVIWSLSNQKFIQIENLAQNYGLSVLHFMYAIFSCYFIRINCIDEISIGIPLHNRRSASHKKAMGMFATVIPVRIKVSAEDSFTDIMRKASVELRNCYKHQRMPVAEIQRKLKIQKRTGRSHLFDMSLSYEPYDVDLHLEEAVIHSIRPHHKAQYPLAVTINRYKFINNEHCDNPITIDFDFSSNYMTFDDVVTMKNRLTALLEGVLKDENVPVFQLPLLSHNERQFFMKQNNLQQIKMAHNGLIHELFERQVKKTPLTIAAVFEEKQLSYTELNQRANHLAHHLIERGVKPNDRVAICLDRGLDMLVGILAILKAGGAYIPLDPVYPSDRLEYILEDSAPAILVTRRDLTNQFDCVIPTCFIDALSAVTSGSDFKHNPVISSQELHSGSLAYVIYTSGSTGQPKGVMVEHGSVVRLLLATEAHFNFDNNDVWTLCHSFSFDFSVWELFGALCHGGKLVIVSSECTRSPQALFELICREKVTVLNQTPGAFRQLIEAQGNAHHSLRCVIFGGEALETRMLIPWVNKKSNINTRLINMYGITEITVHATFYEIIPSDIDPHAGSIIGSPLADLCIYILDEHGQLAPLGVPGELYIAGDGVARGYLNLPDLTASRFLDDPFSS</sequence>
<dbReference type="Gene3D" id="2.30.38.10">
    <property type="entry name" value="Luciferase, Domain 3"/>
    <property type="match status" value="1"/>
</dbReference>
<evidence type="ECO:0000313" key="6">
    <source>
        <dbReference type="EMBL" id="SFN03424.1"/>
    </source>
</evidence>
<feature type="region of interest" description="Disordered" evidence="3">
    <location>
        <begin position="1"/>
        <end position="25"/>
    </location>
</feature>
<dbReference type="InterPro" id="IPR001242">
    <property type="entry name" value="Condensation_dom"/>
</dbReference>
<evidence type="ECO:0000259" key="4">
    <source>
        <dbReference type="Pfam" id="PF00501"/>
    </source>
</evidence>
<comment type="cofactor">
    <cofactor evidence="1">
        <name>pantetheine 4'-phosphate</name>
        <dbReference type="ChEBI" id="CHEBI:47942"/>
    </cofactor>
</comment>
<evidence type="ECO:0000313" key="7">
    <source>
        <dbReference type="Proteomes" id="UP000242222"/>
    </source>
</evidence>
<proteinExistence type="predicted"/>
<dbReference type="GO" id="GO:0003824">
    <property type="term" value="F:catalytic activity"/>
    <property type="evidence" value="ECO:0007669"/>
    <property type="project" value="InterPro"/>
</dbReference>
<dbReference type="InterPro" id="IPR000873">
    <property type="entry name" value="AMP-dep_synth/lig_dom"/>
</dbReference>
<dbReference type="PANTHER" id="PTHR45527:SF14">
    <property type="entry name" value="PLIPASTATIN SYNTHASE SUBUNIT B"/>
    <property type="match status" value="1"/>
</dbReference>
<name>A0A1I4VQ16_9GAMM</name>
<dbReference type="SUPFAM" id="SSF52777">
    <property type="entry name" value="CoA-dependent acyltransferases"/>
    <property type="match status" value="2"/>
</dbReference>
<dbReference type="FunFam" id="3.40.50.980:FF:000001">
    <property type="entry name" value="Non-ribosomal peptide synthetase"/>
    <property type="match status" value="1"/>
</dbReference>
<dbReference type="InterPro" id="IPR023213">
    <property type="entry name" value="CAT-like_dom_sf"/>
</dbReference>
<dbReference type="NCBIfam" id="TIGR01733">
    <property type="entry name" value="AA-adenyl-dom"/>
    <property type="match status" value="1"/>
</dbReference>
<organism evidence="6 7">
    <name type="scientific">Izhakiella capsodis</name>
    <dbReference type="NCBI Taxonomy" id="1367852"/>
    <lineage>
        <taxon>Bacteria</taxon>
        <taxon>Pseudomonadati</taxon>
        <taxon>Pseudomonadota</taxon>
        <taxon>Gammaproteobacteria</taxon>
        <taxon>Enterobacterales</taxon>
        <taxon>Erwiniaceae</taxon>
        <taxon>Izhakiella</taxon>
    </lineage>
</organism>
<dbReference type="InterPro" id="IPR010071">
    <property type="entry name" value="AA_adenyl_dom"/>
</dbReference>
<dbReference type="GO" id="GO:0044550">
    <property type="term" value="P:secondary metabolite biosynthetic process"/>
    <property type="evidence" value="ECO:0007669"/>
    <property type="project" value="TreeGrafter"/>
</dbReference>
<dbReference type="GO" id="GO:0043041">
    <property type="term" value="P:amino acid activation for nonribosomal peptide biosynthetic process"/>
    <property type="evidence" value="ECO:0007669"/>
    <property type="project" value="TreeGrafter"/>
</dbReference>
<dbReference type="PROSITE" id="PS00455">
    <property type="entry name" value="AMP_BINDING"/>
    <property type="match status" value="1"/>
</dbReference>
<feature type="compositionally biased region" description="Basic residues" evidence="3">
    <location>
        <begin position="1"/>
        <end position="12"/>
    </location>
</feature>
<dbReference type="InterPro" id="IPR020845">
    <property type="entry name" value="AMP-binding_CS"/>
</dbReference>
<dbReference type="Gene3D" id="3.30.559.30">
    <property type="entry name" value="Nonribosomal peptide synthetase, condensation domain"/>
    <property type="match status" value="1"/>
</dbReference>
<dbReference type="GO" id="GO:0031177">
    <property type="term" value="F:phosphopantetheine binding"/>
    <property type="evidence" value="ECO:0007669"/>
    <property type="project" value="TreeGrafter"/>
</dbReference>
<dbReference type="FunFam" id="3.40.50.980:FF:000002">
    <property type="entry name" value="Enterobactin synthetase component F"/>
    <property type="match status" value="1"/>
</dbReference>
<feature type="domain" description="AMP-dependent synthetase/ligase" evidence="4">
    <location>
        <begin position="493"/>
        <end position="848"/>
    </location>
</feature>
<keyword evidence="2" id="KW-0596">Phosphopantetheine</keyword>
<protein>
    <submittedName>
        <fullName evidence="6">Amino acid adenylation domain-containing protein</fullName>
    </submittedName>
</protein>
<dbReference type="STRING" id="1367852.SAMN05216516_1021"/>
<accession>A0A1I4VQ16</accession>
<evidence type="ECO:0000256" key="3">
    <source>
        <dbReference type="SAM" id="MobiDB-lite"/>
    </source>
</evidence>
<evidence type="ECO:0000256" key="2">
    <source>
        <dbReference type="ARBA" id="ARBA00022450"/>
    </source>
</evidence>
<reference evidence="7" key="1">
    <citation type="submission" date="2016-10" db="EMBL/GenBank/DDBJ databases">
        <authorList>
            <person name="Varghese N."/>
            <person name="Submissions S."/>
        </authorList>
    </citation>
    <scope>NUCLEOTIDE SEQUENCE [LARGE SCALE GENOMIC DNA]</scope>
    <source>
        <strain evidence="7">N6PO6</strain>
    </source>
</reference>
<evidence type="ECO:0000256" key="1">
    <source>
        <dbReference type="ARBA" id="ARBA00001957"/>
    </source>
</evidence>
<dbReference type="FunFam" id="3.40.50.12780:FF:000012">
    <property type="entry name" value="Non-ribosomal peptide synthetase"/>
    <property type="match status" value="1"/>
</dbReference>
<dbReference type="Gene3D" id="3.30.559.10">
    <property type="entry name" value="Chloramphenicol acetyltransferase-like domain"/>
    <property type="match status" value="1"/>
</dbReference>
<dbReference type="Pfam" id="PF00668">
    <property type="entry name" value="Condensation"/>
    <property type="match status" value="1"/>
</dbReference>
<dbReference type="PANTHER" id="PTHR45527">
    <property type="entry name" value="NONRIBOSOMAL PEPTIDE SYNTHETASE"/>
    <property type="match status" value="1"/>
</dbReference>
<feature type="non-terminal residue" evidence="6">
    <location>
        <position position="865"/>
    </location>
</feature>
<dbReference type="OrthoDB" id="134488at2"/>
<gene>
    <name evidence="6" type="ORF">SAMN05216516_1021</name>
</gene>
<feature type="compositionally biased region" description="Basic and acidic residues" evidence="3">
    <location>
        <begin position="13"/>
        <end position="22"/>
    </location>
</feature>
<feature type="domain" description="Condensation" evidence="5">
    <location>
        <begin position="27"/>
        <end position="470"/>
    </location>
</feature>
<dbReference type="Proteomes" id="UP000242222">
    <property type="component" value="Unassembled WGS sequence"/>
</dbReference>
<dbReference type="AlphaFoldDB" id="A0A1I4VQ16"/>
<dbReference type="Gene3D" id="3.40.50.980">
    <property type="match status" value="2"/>
</dbReference>
<dbReference type="GO" id="GO:0005737">
    <property type="term" value="C:cytoplasm"/>
    <property type="evidence" value="ECO:0007669"/>
    <property type="project" value="TreeGrafter"/>
</dbReference>
<evidence type="ECO:0000259" key="5">
    <source>
        <dbReference type="Pfam" id="PF00668"/>
    </source>
</evidence>